<organism evidence="6 7">
    <name type="scientific">Rhizophagus clarus</name>
    <dbReference type="NCBI Taxonomy" id="94130"/>
    <lineage>
        <taxon>Eukaryota</taxon>
        <taxon>Fungi</taxon>
        <taxon>Fungi incertae sedis</taxon>
        <taxon>Mucoromycota</taxon>
        <taxon>Glomeromycotina</taxon>
        <taxon>Glomeromycetes</taxon>
        <taxon>Glomerales</taxon>
        <taxon>Glomeraceae</taxon>
        <taxon>Rhizophagus</taxon>
    </lineage>
</organism>
<dbReference type="Proteomes" id="UP000247702">
    <property type="component" value="Unassembled WGS sequence"/>
</dbReference>
<keyword evidence="7" id="KW-1185">Reference proteome</keyword>
<dbReference type="CDD" id="cd00024">
    <property type="entry name" value="CD_CSD"/>
    <property type="match status" value="1"/>
</dbReference>
<dbReference type="PROSITE" id="PS00598">
    <property type="entry name" value="CHROMO_1"/>
    <property type="match status" value="1"/>
</dbReference>
<dbReference type="PROSITE" id="PS50013">
    <property type="entry name" value="CHROMO_2"/>
    <property type="match status" value="1"/>
</dbReference>
<feature type="compositionally biased region" description="Acidic residues" evidence="3">
    <location>
        <begin position="539"/>
        <end position="551"/>
    </location>
</feature>
<feature type="region of interest" description="Disordered" evidence="3">
    <location>
        <begin position="524"/>
        <end position="561"/>
    </location>
</feature>
<reference evidence="6 7" key="1">
    <citation type="submission" date="2017-11" db="EMBL/GenBank/DDBJ databases">
        <title>The genome of Rhizophagus clarus HR1 reveals common genetic basis of auxotrophy among arbuscular mycorrhizal fungi.</title>
        <authorList>
            <person name="Kobayashi Y."/>
        </authorList>
    </citation>
    <scope>NUCLEOTIDE SEQUENCE [LARGE SCALE GENOMIC DNA]</scope>
    <source>
        <strain evidence="6 7">HR1</strain>
    </source>
</reference>
<evidence type="ECO:0008006" key="8">
    <source>
        <dbReference type="Google" id="ProtNLM"/>
    </source>
</evidence>
<dbReference type="GO" id="GO:0005634">
    <property type="term" value="C:nucleus"/>
    <property type="evidence" value="ECO:0007669"/>
    <property type="project" value="UniProtKB-SubCell"/>
</dbReference>
<keyword evidence="2" id="KW-0539">Nucleus</keyword>
<evidence type="ECO:0000256" key="3">
    <source>
        <dbReference type="SAM" id="MobiDB-lite"/>
    </source>
</evidence>
<dbReference type="InterPro" id="IPR016197">
    <property type="entry name" value="Chromo-like_dom_sf"/>
</dbReference>
<evidence type="ECO:0000256" key="1">
    <source>
        <dbReference type="ARBA" id="ARBA00004123"/>
    </source>
</evidence>
<evidence type="ECO:0000256" key="2">
    <source>
        <dbReference type="ARBA" id="ARBA00023242"/>
    </source>
</evidence>
<dbReference type="SUPFAM" id="SSF54160">
    <property type="entry name" value="Chromo domain-like"/>
    <property type="match status" value="1"/>
</dbReference>
<evidence type="ECO:0000259" key="4">
    <source>
        <dbReference type="PROSITE" id="PS50013"/>
    </source>
</evidence>
<dbReference type="InterPro" id="IPR036397">
    <property type="entry name" value="RNaseH_sf"/>
</dbReference>
<dbReference type="Gene3D" id="3.30.420.10">
    <property type="entry name" value="Ribonuclease H-like superfamily/Ribonuclease H"/>
    <property type="match status" value="1"/>
</dbReference>
<dbReference type="STRING" id="94130.A0A2Z6QYP9"/>
<dbReference type="InterPro" id="IPR051219">
    <property type="entry name" value="Heterochromatin_chromo-domain"/>
</dbReference>
<sequence>MTPLERYYKFYNLSGVPARLLKDQEHYNIYRRPLKEKRSERPKVIVWKENATQQSDLAEMPIDPKGYHYFLVVVEISRRRVDAEPIKNKTANSVLKAFIKIYGRGHIQPPTHRLETDSGSEFTNSQIRDFFLNSIGVMMRFGEPERHKQQSFAERAIQAIEKPLFRRMTAQELKTGVTSVEWSEDFHDIVRLVDEQWQRDPPKIPEGPPKIDKNTELLLEGTQVRTKLHEPISVLGKKLHGKFRIGDIKWDPKVRIIKKLILSPEQPPTYLLDGPHGRLGVSRCAYTRKELPVIPINEKPPPDSVIRGRPERYVPERILKHRTRKGQLQYLVKWERYPEDESTWEPADRLQEDVPNLMYTNIAKFLDATPEWVENWLNTPIKETGHNVNATFKRTDIFQIHEIARVIMYQLNQLAEEDYWKAVVDCKNCDEELERAFKKYLGKYRAFIEPIDRKFRDLTDKKRKAFAYQVEIETIILQGGFAYKDTEKDYIIYHINMLADGLDPYAIPTFYSPDEDIVWHSDYWGDEDPDDPANWQSEYSEDPSDSDEDPDYPYLESVEWI</sequence>
<proteinExistence type="predicted"/>
<dbReference type="SMART" id="SM00298">
    <property type="entry name" value="CHROMO"/>
    <property type="match status" value="1"/>
</dbReference>
<dbReference type="InterPro" id="IPR023780">
    <property type="entry name" value="Chromo_domain"/>
</dbReference>
<protein>
    <recommendedName>
        <fullName evidence="8">Chromo domain-containing protein</fullName>
    </recommendedName>
</protein>
<comment type="subcellular location">
    <subcellularLocation>
        <location evidence="1">Nucleus</location>
    </subcellularLocation>
</comment>
<dbReference type="Gene3D" id="2.40.50.40">
    <property type="match status" value="1"/>
</dbReference>
<dbReference type="InterPro" id="IPR023779">
    <property type="entry name" value="Chromodomain_CS"/>
</dbReference>
<dbReference type="InterPro" id="IPR000953">
    <property type="entry name" value="Chromo/chromo_shadow_dom"/>
</dbReference>
<feature type="domain" description="Chromo" evidence="4">
    <location>
        <begin position="313"/>
        <end position="358"/>
    </location>
</feature>
<comment type="caution">
    <text evidence="6">The sequence shown here is derived from an EMBL/GenBank/DDBJ whole genome shotgun (WGS) entry which is preliminary data.</text>
</comment>
<evidence type="ECO:0000313" key="6">
    <source>
        <dbReference type="EMBL" id="GBB90414.1"/>
    </source>
</evidence>
<dbReference type="SUPFAM" id="SSF53098">
    <property type="entry name" value="Ribonuclease H-like"/>
    <property type="match status" value="1"/>
</dbReference>
<gene>
    <name evidence="6" type="ORF">RclHR1_17360010</name>
</gene>
<dbReference type="Pfam" id="PF00385">
    <property type="entry name" value="Chromo"/>
    <property type="match status" value="1"/>
</dbReference>
<dbReference type="PANTHER" id="PTHR22812">
    <property type="entry name" value="CHROMOBOX PROTEIN"/>
    <property type="match status" value="1"/>
</dbReference>
<dbReference type="GO" id="GO:0015074">
    <property type="term" value="P:DNA integration"/>
    <property type="evidence" value="ECO:0007669"/>
    <property type="project" value="InterPro"/>
</dbReference>
<dbReference type="PROSITE" id="PS50994">
    <property type="entry name" value="INTEGRASE"/>
    <property type="match status" value="1"/>
</dbReference>
<name>A0A2Z6QYP9_9GLOM</name>
<dbReference type="AlphaFoldDB" id="A0A2Z6QYP9"/>
<dbReference type="InterPro" id="IPR001584">
    <property type="entry name" value="Integrase_cat-core"/>
</dbReference>
<evidence type="ECO:0000259" key="5">
    <source>
        <dbReference type="PROSITE" id="PS50994"/>
    </source>
</evidence>
<accession>A0A2Z6QYP9</accession>
<evidence type="ECO:0000313" key="7">
    <source>
        <dbReference type="Proteomes" id="UP000247702"/>
    </source>
</evidence>
<dbReference type="InterPro" id="IPR012337">
    <property type="entry name" value="RNaseH-like_sf"/>
</dbReference>
<dbReference type="GO" id="GO:0003676">
    <property type="term" value="F:nucleic acid binding"/>
    <property type="evidence" value="ECO:0007669"/>
    <property type="project" value="InterPro"/>
</dbReference>
<feature type="domain" description="Integrase catalytic" evidence="5">
    <location>
        <begin position="38"/>
        <end position="216"/>
    </location>
</feature>
<dbReference type="EMBL" id="BEXD01000820">
    <property type="protein sequence ID" value="GBB90414.1"/>
    <property type="molecule type" value="Genomic_DNA"/>
</dbReference>